<evidence type="ECO:0000313" key="7">
    <source>
        <dbReference type="Proteomes" id="UP000433928"/>
    </source>
</evidence>
<dbReference type="EMBL" id="WCUG01000006">
    <property type="protein sequence ID" value="KAB4170884.1"/>
    <property type="molecule type" value="Genomic_DNA"/>
</dbReference>
<proteinExistence type="predicted"/>
<dbReference type="SUPFAM" id="SSF51206">
    <property type="entry name" value="cAMP-binding domain-like"/>
    <property type="match status" value="1"/>
</dbReference>
<accession>A0A374N094</accession>
<protein>
    <submittedName>
        <fullName evidence="3">Crp/Fnr family transcriptional regulator</fullName>
    </submittedName>
</protein>
<dbReference type="EMBL" id="QSOF01000008">
    <property type="protein sequence ID" value="RGI77139.1"/>
    <property type="molecule type" value="Genomic_DNA"/>
</dbReference>
<dbReference type="AlphaFoldDB" id="A0A374N094"/>
<dbReference type="InterPro" id="IPR014710">
    <property type="entry name" value="RmlC-like_jellyroll"/>
</dbReference>
<evidence type="ECO:0000313" key="2">
    <source>
        <dbReference type="EMBL" id="KAB4170884.1"/>
    </source>
</evidence>
<dbReference type="InterPro" id="IPR000595">
    <property type="entry name" value="cNMP-bd_dom"/>
</dbReference>
<evidence type="ECO:0000313" key="5">
    <source>
        <dbReference type="Proteomes" id="UP000263754"/>
    </source>
</evidence>
<evidence type="ECO:0000259" key="1">
    <source>
        <dbReference type="PROSITE" id="PS50042"/>
    </source>
</evidence>
<sequence>MKNFNAQYGKHSRLELLKHFILEHGTYIELKKGEQFSVQGKMNRRGAYIENGLLRYIHVDERGNIHIVGYTFSNEFAGSLCTFINPDRPSLVTIEAVCDSKIYYLPYSTAEEFFTTNAETMQIKCTLVEQSYLLMYHRLLDMYCKTTEELYLDLLNRCPDIQEHITLKEVASFLQVTPETISRIRHKLNKCIRCKLEK</sequence>
<dbReference type="PROSITE" id="PS50042">
    <property type="entry name" value="CNMP_BINDING_3"/>
    <property type="match status" value="1"/>
</dbReference>
<reference evidence="5 6" key="1">
    <citation type="submission" date="2018-08" db="EMBL/GenBank/DDBJ databases">
        <title>A genome reference for cultivated species of the human gut microbiota.</title>
        <authorList>
            <person name="Zou Y."/>
            <person name="Xue W."/>
            <person name="Luo G."/>
        </authorList>
    </citation>
    <scope>NUCLEOTIDE SEQUENCE [LARGE SCALE GENOMIC DNA]</scope>
    <source>
        <strain evidence="4 6">AF28-11</strain>
        <strain evidence="3 5">TM10-17</strain>
    </source>
</reference>
<dbReference type="Proteomes" id="UP000283680">
    <property type="component" value="Unassembled WGS sequence"/>
</dbReference>
<dbReference type="Gene3D" id="2.60.120.10">
    <property type="entry name" value="Jelly Rolls"/>
    <property type="match status" value="1"/>
</dbReference>
<dbReference type="Pfam" id="PF00027">
    <property type="entry name" value="cNMP_binding"/>
    <property type="match status" value="1"/>
</dbReference>
<dbReference type="RefSeq" id="WP_025815044.1">
    <property type="nucleotide sequence ID" value="NZ_JAQENE010000001.1"/>
</dbReference>
<dbReference type="GeneID" id="93049487"/>
<dbReference type="Proteomes" id="UP000263754">
    <property type="component" value="Unassembled WGS sequence"/>
</dbReference>
<dbReference type="Proteomes" id="UP000433928">
    <property type="component" value="Unassembled WGS sequence"/>
</dbReference>
<evidence type="ECO:0000313" key="3">
    <source>
        <dbReference type="EMBL" id="RGI77139.1"/>
    </source>
</evidence>
<feature type="domain" description="Cyclic nucleotide-binding" evidence="1">
    <location>
        <begin position="22"/>
        <end position="122"/>
    </location>
</feature>
<evidence type="ECO:0000313" key="4">
    <source>
        <dbReference type="EMBL" id="RGQ48911.1"/>
    </source>
</evidence>
<name>A0A374N094_BACUN</name>
<comment type="caution">
    <text evidence="3">The sequence shown here is derived from an EMBL/GenBank/DDBJ whole genome shotgun (WGS) entry which is preliminary data.</text>
</comment>
<dbReference type="EMBL" id="QRTH01000009">
    <property type="protein sequence ID" value="RGQ48911.1"/>
    <property type="molecule type" value="Genomic_DNA"/>
</dbReference>
<organism evidence="3 5">
    <name type="scientific">Bacteroides uniformis</name>
    <dbReference type="NCBI Taxonomy" id="820"/>
    <lineage>
        <taxon>Bacteria</taxon>
        <taxon>Pseudomonadati</taxon>
        <taxon>Bacteroidota</taxon>
        <taxon>Bacteroidia</taxon>
        <taxon>Bacteroidales</taxon>
        <taxon>Bacteroidaceae</taxon>
        <taxon>Bacteroides</taxon>
    </lineage>
</organism>
<dbReference type="InterPro" id="IPR018490">
    <property type="entry name" value="cNMP-bd_dom_sf"/>
</dbReference>
<evidence type="ECO:0000313" key="6">
    <source>
        <dbReference type="Proteomes" id="UP000283680"/>
    </source>
</evidence>
<reference evidence="2 7" key="2">
    <citation type="journal article" date="2019" name="Nat. Med.">
        <title>A library of human gut bacterial isolates paired with longitudinal multiomics data enables mechanistic microbiome research.</title>
        <authorList>
            <person name="Poyet M."/>
            <person name="Groussin M."/>
            <person name="Gibbons S.M."/>
            <person name="Avila-Pacheco J."/>
            <person name="Jiang X."/>
            <person name="Kearney S.M."/>
            <person name="Perrotta A.R."/>
            <person name="Berdy B."/>
            <person name="Zhao S."/>
            <person name="Lieberman T.D."/>
            <person name="Swanson P.K."/>
            <person name="Smith M."/>
            <person name="Roesemann S."/>
            <person name="Alexander J.E."/>
            <person name="Rich S.A."/>
            <person name="Livny J."/>
            <person name="Vlamakis H."/>
            <person name="Clish C."/>
            <person name="Bullock K."/>
            <person name="Deik A."/>
            <person name="Scott J."/>
            <person name="Pierce K.A."/>
            <person name="Xavier R.J."/>
            <person name="Alm E.J."/>
        </authorList>
    </citation>
    <scope>NUCLEOTIDE SEQUENCE [LARGE SCALE GENOMIC DNA]</scope>
    <source>
        <strain evidence="2 7">BIOML-A27</strain>
    </source>
</reference>
<gene>
    <name evidence="4" type="ORF">DWY92_16230</name>
    <name evidence="3" type="ORF">DXD90_07380</name>
    <name evidence="2" type="ORF">GAQ59_07835</name>
</gene>